<protein>
    <submittedName>
        <fullName evidence="1">24348_t:CDS:1</fullName>
    </submittedName>
</protein>
<evidence type="ECO:0000313" key="2">
    <source>
        <dbReference type="Proteomes" id="UP000789405"/>
    </source>
</evidence>
<accession>A0A9N9P300</accession>
<keyword evidence="2" id="KW-1185">Reference proteome</keyword>
<sequence length="75" mass="7842">YASPIAIPSSPTFEFGCAKFPVNCVDDSECKDGQVCRATTEGSSCARNTTSTDNNKPTSAADLKRLKHICGNGVG</sequence>
<proteinExistence type="predicted"/>
<reference evidence="1" key="1">
    <citation type="submission" date="2021-06" db="EMBL/GenBank/DDBJ databases">
        <authorList>
            <person name="Kallberg Y."/>
            <person name="Tangrot J."/>
            <person name="Rosling A."/>
        </authorList>
    </citation>
    <scope>NUCLEOTIDE SEQUENCE</scope>
    <source>
        <strain evidence="1">MA453B</strain>
    </source>
</reference>
<organism evidence="1 2">
    <name type="scientific">Dentiscutata erythropus</name>
    <dbReference type="NCBI Taxonomy" id="1348616"/>
    <lineage>
        <taxon>Eukaryota</taxon>
        <taxon>Fungi</taxon>
        <taxon>Fungi incertae sedis</taxon>
        <taxon>Mucoromycota</taxon>
        <taxon>Glomeromycotina</taxon>
        <taxon>Glomeromycetes</taxon>
        <taxon>Diversisporales</taxon>
        <taxon>Gigasporaceae</taxon>
        <taxon>Dentiscutata</taxon>
    </lineage>
</organism>
<dbReference type="EMBL" id="CAJVPY010022615">
    <property type="protein sequence ID" value="CAG8783363.1"/>
    <property type="molecule type" value="Genomic_DNA"/>
</dbReference>
<name>A0A9N9P300_9GLOM</name>
<dbReference type="AlphaFoldDB" id="A0A9N9P300"/>
<feature type="non-terminal residue" evidence="1">
    <location>
        <position position="1"/>
    </location>
</feature>
<evidence type="ECO:0000313" key="1">
    <source>
        <dbReference type="EMBL" id="CAG8783363.1"/>
    </source>
</evidence>
<gene>
    <name evidence="1" type="ORF">DERYTH_LOCUS19921</name>
</gene>
<dbReference type="OrthoDB" id="2442358at2759"/>
<comment type="caution">
    <text evidence="1">The sequence shown here is derived from an EMBL/GenBank/DDBJ whole genome shotgun (WGS) entry which is preliminary data.</text>
</comment>
<dbReference type="Proteomes" id="UP000789405">
    <property type="component" value="Unassembled WGS sequence"/>
</dbReference>
<feature type="non-terminal residue" evidence="1">
    <location>
        <position position="75"/>
    </location>
</feature>